<dbReference type="GO" id="GO:0005737">
    <property type="term" value="C:cytoplasm"/>
    <property type="evidence" value="ECO:0007669"/>
    <property type="project" value="TreeGrafter"/>
</dbReference>
<dbReference type="AlphaFoldDB" id="A0AAF3E8G9"/>
<evidence type="ECO:0000313" key="2">
    <source>
        <dbReference type="Proteomes" id="UP000887575"/>
    </source>
</evidence>
<dbReference type="Gene3D" id="1.25.40.990">
    <property type="match status" value="1"/>
</dbReference>
<dbReference type="GO" id="GO:0006406">
    <property type="term" value="P:mRNA export from nucleus"/>
    <property type="evidence" value="ECO:0007669"/>
    <property type="project" value="TreeGrafter"/>
</dbReference>
<evidence type="ECO:0000259" key="1">
    <source>
        <dbReference type="Pfam" id="PF03399"/>
    </source>
</evidence>
<proteinExistence type="predicted"/>
<reference evidence="3" key="1">
    <citation type="submission" date="2024-02" db="UniProtKB">
        <authorList>
            <consortium name="WormBaseParasite"/>
        </authorList>
    </citation>
    <scope>IDENTIFICATION</scope>
</reference>
<dbReference type="WBParaSite" id="MBELARI_LOCUS10212">
    <property type="protein sequence ID" value="MBELARI_LOCUS10212"/>
    <property type="gene ID" value="MBELARI_LOCUS10212"/>
</dbReference>
<dbReference type="GO" id="GO:0070390">
    <property type="term" value="C:transcription export complex 2"/>
    <property type="evidence" value="ECO:0007669"/>
    <property type="project" value="TreeGrafter"/>
</dbReference>
<sequence length="171" mass="20466">MNSIILSKCDDMCPSEEVKFRIEKRLVNRFEMDKNTKTPNPKFMVKEYRRSAAATDHLNPILLRTTKTLLRTIDYLLELYKNTTLLEKESFSAVYSFVTDRLRAVRQDMILQQCSPKDTQNILERMLPFYIVTEYICIVENCKEYNWKLHSTQLEECFSRWAETLLYILFH</sequence>
<name>A0AAF3E8G9_9BILA</name>
<dbReference type="InterPro" id="IPR045107">
    <property type="entry name" value="SAC3/GANP/THP3"/>
</dbReference>
<evidence type="ECO:0000313" key="3">
    <source>
        <dbReference type="WBParaSite" id="MBELARI_LOCUS10212"/>
    </source>
</evidence>
<feature type="domain" description="SAC3/GANP/THP3 conserved" evidence="1">
    <location>
        <begin position="12"/>
        <end position="159"/>
    </location>
</feature>
<protein>
    <recommendedName>
        <fullName evidence="1">SAC3/GANP/THP3 conserved domain-containing protein</fullName>
    </recommendedName>
</protein>
<dbReference type="PANTHER" id="PTHR12436">
    <property type="entry name" value="80 KDA MCM3-ASSOCIATED PROTEIN"/>
    <property type="match status" value="1"/>
</dbReference>
<dbReference type="PANTHER" id="PTHR12436:SF3">
    <property type="entry name" value="GERMINAL-CENTER ASSOCIATED NUCLEAR PROTEIN"/>
    <property type="match status" value="1"/>
</dbReference>
<keyword evidence="2" id="KW-1185">Reference proteome</keyword>
<accession>A0AAF3E8G9</accession>
<dbReference type="Pfam" id="PF03399">
    <property type="entry name" value="SAC3_GANP"/>
    <property type="match status" value="1"/>
</dbReference>
<organism evidence="2 3">
    <name type="scientific">Mesorhabditis belari</name>
    <dbReference type="NCBI Taxonomy" id="2138241"/>
    <lineage>
        <taxon>Eukaryota</taxon>
        <taxon>Metazoa</taxon>
        <taxon>Ecdysozoa</taxon>
        <taxon>Nematoda</taxon>
        <taxon>Chromadorea</taxon>
        <taxon>Rhabditida</taxon>
        <taxon>Rhabditina</taxon>
        <taxon>Rhabditomorpha</taxon>
        <taxon>Rhabditoidea</taxon>
        <taxon>Rhabditidae</taxon>
        <taxon>Mesorhabditinae</taxon>
        <taxon>Mesorhabditis</taxon>
    </lineage>
</organism>
<dbReference type="Proteomes" id="UP000887575">
    <property type="component" value="Unassembled WGS sequence"/>
</dbReference>
<dbReference type="InterPro" id="IPR005062">
    <property type="entry name" value="SAC3/GANP/THP3_conserved"/>
</dbReference>